<dbReference type="InterPro" id="IPR020615">
    <property type="entry name" value="Thiolase_acyl_enz_int_AS"/>
</dbReference>
<sequence>MSSAQQRLNQVSSHFGGKKGATALTEKHPDDVVVTCALRTALTKGGKGGFKDTPASDMLAGVFKAVVEQSKIDPNLVEDISVGSVLPPGGGATEFRAAALVAGFPETTAVKGLNRQCSSGLQAIADISNAIKSGMIDVGIGAGVESMSFQYGPGAVTEFSELLESHPESANCKVPMGVLSEQMAKDRNITRADQDAFAAASYQKAVKAQKEGLFDQEIAPLEVKWTDPKTDEVKTITVKADDGIRQGITAESLGKIRPAFDKNGSIHAGNASQISDGAAAVLLMKRSTAERLGQKIIGKYVAASVVGVKPLLMGIGPWKAIPVALEKAGITKDDVDIFEINEAFASQCVWCVNELGLPHEKVNPKGGAIAFGHPLGCTGSRQVSTLLTELKRTNKKIGVTSMCVGTGMGMAAVWVSE</sequence>
<evidence type="ECO:0000256" key="13">
    <source>
        <dbReference type="ARBA" id="ARBA00047605"/>
    </source>
</evidence>
<comment type="caution">
    <text evidence="19">The sequence shown here is derived from an EMBL/GenBank/DDBJ whole genome shotgun (WGS) entry which is preliminary data.</text>
</comment>
<dbReference type="InterPro" id="IPR020617">
    <property type="entry name" value="Thiolase_C"/>
</dbReference>
<dbReference type="EMBL" id="MVGC01000137">
    <property type="protein sequence ID" value="RJE23076.1"/>
    <property type="molecule type" value="Genomic_DNA"/>
</dbReference>
<evidence type="ECO:0000256" key="3">
    <source>
        <dbReference type="ARBA" id="ARBA00004872"/>
    </source>
</evidence>
<keyword evidence="7" id="KW-0809">Transit peptide</keyword>
<dbReference type="InterPro" id="IPR020610">
    <property type="entry name" value="Thiolase_AS"/>
</dbReference>
<evidence type="ECO:0000256" key="4">
    <source>
        <dbReference type="ARBA" id="ARBA00010982"/>
    </source>
</evidence>
<feature type="domain" description="Thiolase N-terminal" evidence="17">
    <location>
        <begin position="32"/>
        <end position="287"/>
    </location>
</feature>
<evidence type="ECO:0000256" key="10">
    <source>
        <dbReference type="ARBA" id="ARBA00023140"/>
    </source>
</evidence>
<evidence type="ECO:0000259" key="18">
    <source>
        <dbReference type="Pfam" id="PF02803"/>
    </source>
</evidence>
<evidence type="ECO:0000256" key="14">
    <source>
        <dbReference type="PIRSR" id="PIRSR000429-1"/>
    </source>
</evidence>
<evidence type="ECO:0000313" key="19">
    <source>
        <dbReference type="EMBL" id="RJE23076.1"/>
    </source>
</evidence>
<organism evidence="19 20">
    <name type="scientific">Aspergillus sclerotialis</name>
    <dbReference type="NCBI Taxonomy" id="2070753"/>
    <lineage>
        <taxon>Eukaryota</taxon>
        <taxon>Fungi</taxon>
        <taxon>Dikarya</taxon>
        <taxon>Ascomycota</taxon>
        <taxon>Pezizomycotina</taxon>
        <taxon>Eurotiomycetes</taxon>
        <taxon>Eurotiomycetidae</taxon>
        <taxon>Eurotiales</taxon>
        <taxon>Aspergillaceae</taxon>
        <taxon>Aspergillus</taxon>
        <taxon>Aspergillus subgen. Polypaecilum</taxon>
    </lineage>
</organism>
<feature type="active site" description="Acyl-thioester intermediate" evidence="14">
    <location>
        <position position="117"/>
    </location>
</feature>
<evidence type="ECO:0000259" key="17">
    <source>
        <dbReference type="Pfam" id="PF00108"/>
    </source>
</evidence>
<protein>
    <recommendedName>
        <fullName evidence="12">acetyl-CoA C-acyltransferase</fullName>
        <ecNumber evidence="12">2.3.1.16</ecNumber>
    </recommendedName>
</protein>
<dbReference type="CDD" id="cd00751">
    <property type="entry name" value="thiolase"/>
    <property type="match status" value="1"/>
</dbReference>
<evidence type="ECO:0000256" key="11">
    <source>
        <dbReference type="ARBA" id="ARBA00023315"/>
    </source>
</evidence>
<dbReference type="GO" id="GO:0005777">
    <property type="term" value="C:peroxisome"/>
    <property type="evidence" value="ECO:0007669"/>
    <property type="project" value="UniProtKB-SubCell"/>
</dbReference>
<evidence type="ECO:0000256" key="12">
    <source>
        <dbReference type="ARBA" id="ARBA00024073"/>
    </source>
</evidence>
<proteinExistence type="inferred from homology"/>
<keyword evidence="11 15" id="KW-0012">Acyltransferase</keyword>
<dbReference type="Proteomes" id="UP000266188">
    <property type="component" value="Unassembled WGS sequence"/>
</dbReference>
<evidence type="ECO:0000256" key="16">
    <source>
        <dbReference type="SAM" id="MobiDB-lite"/>
    </source>
</evidence>
<dbReference type="AlphaFoldDB" id="A0A3A2ZJ43"/>
<dbReference type="InterPro" id="IPR002155">
    <property type="entry name" value="Thiolase"/>
</dbReference>
<gene>
    <name evidence="19" type="ORF">PHISCL_04605</name>
</gene>
<dbReference type="InterPro" id="IPR016039">
    <property type="entry name" value="Thiolase-like"/>
</dbReference>
<dbReference type="InterPro" id="IPR020613">
    <property type="entry name" value="Thiolase_CS"/>
</dbReference>
<evidence type="ECO:0000256" key="6">
    <source>
        <dbReference type="ARBA" id="ARBA00022832"/>
    </source>
</evidence>
<evidence type="ECO:0000256" key="1">
    <source>
        <dbReference type="ARBA" id="ARBA00001958"/>
    </source>
</evidence>
<keyword evidence="20" id="KW-1185">Reference proteome</keyword>
<evidence type="ECO:0000313" key="20">
    <source>
        <dbReference type="Proteomes" id="UP000266188"/>
    </source>
</evidence>
<comment type="pathway">
    <text evidence="3">Lipid metabolism; fatty acid metabolism.</text>
</comment>
<dbReference type="InterPro" id="IPR050215">
    <property type="entry name" value="Thiolase-like_sf_Thiolase"/>
</dbReference>
<dbReference type="PROSITE" id="PS00737">
    <property type="entry name" value="THIOLASE_2"/>
    <property type="match status" value="1"/>
</dbReference>
<keyword evidence="8" id="KW-0630">Potassium</keyword>
<comment type="subcellular location">
    <subcellularLocation>
        <location evidence="2">Peroxisome</location>
    </subcellularLocation>
</comment>
<dbReference type="STRING" id="2070753.A0A3A2ZJ43"/>
<feature type="active site" description="Proton acceptor" evidence="14">
    <location>
        <position position="403"/>
    </location>
</feature>
<dbReference type="InterPro" id="IPR020616">
    <property type="entry name" value="Thiolase_N"/>
</dbReference>
<dbReference type="OrthoDB" id="5404651at2759"/>
<feature type="region of interest" description="Disordered" evidence="16">
    <location>
        <begin position="1"/>
        <end position="22"/>
    </location>
</feature>
<comment type="similarity">
    <text evidence="4 15">Belongs to the thiolase-like superfamily. Thiolase family.</text>
</comment>
<keyword evidence="5 15" id="KW-0808">Transferase</keyword>
<evidence type="ECO:0000256" key="15">
    <source>
        <dbReference type="RuleBase" id="RU003557"/>
    </source>
</evidence>
<reference evidence="20" key="1">
    <citation type="submission" date="2017-02" db="EMBL/GenBank/DDBJ databases">
        <authorList>
            <person name="Tafer H."/>
            <person name="Lopandic K."/>
        </authorList>
    </citation>
    <scope>NUCLEOTIDE SEQUENCE [LARGE SCALE GENOMIC DNA]</scope>
    <source>
        <strain evidence="20">CBS 366.77</strain>
    </source>
</reference>
<dbReference type="PANTHER" id="PTHR43853">
    <property type="entry name" value="3-KETOACYL-COA THIOLASE, PEROXISOMAL"/>
    <property type="match status" value="1"/>
</dbReference>
<evidence type="ECO:0000256" key="2">
    <source>
        <dbReference type="ARBA" id="ARBA00004275"/>
    </source>
</evidence>
<dbReference type="SUPFAM" id="SSF53901">
    <property type="entry name" value="Thiolase-like"/>
    <property type="match status" value="2"/>
</dbReference>
<dbReference type="Gene3D" id="3.40.47.10">
    <property type="match status" value="2"/>
</dbReference>
<dbReference type="GO" id="GO:0003988">
    <property type="term" value="F:acetyl-CoA C-acyltransferase activity"/>
    <property type="evidence" value="ECO:0007669"/>
    <property type="project" value="UniProtKB-EC"/>
</dbReference>
<evidence type="ECO:0000256" key="7">
    <source>
        <dbReference type="ARBA" id="ARBA00022946"/>
    </source>
</evidence>
<feature type="compositionally biased region" description="Polar residues" evidence="16">
    <location>
        <begin position="1"/>
        <end position="13"/>
    </location>
</feature>
<keyword evidence="9" id="KW-0443">Lipid metabolism</keyword>
<name>A0A3A2ZJ43_9EURO</name>
<dbReference type="PROSITE" id="PS00099">
    <property type="entry name" value="THIOLASE_3"/>
    <property type="match status" value="1"/>
</dbReference>
<keyword evidence="10" id="KW-0576">Peroxisome</keyword>
<dbReference type="Pfam" id="PF00108">
    <property type="entry name" value="Thiolase_N"/>
    <property type="match status" value="1"/>
</dbReference>
<dbReference type="GO" id="GO:0010124">
    <property type="term" value="P:phenylacetate catabolic process"/>
    <property type="evidence" value="ECO:0007669"/>
    <property type="project" value="TreeGrafter"/>
</dbReference>
<comment type="cofactor">
    <cofactor evidence="1">
        <name>K(+)</name>
        <dbReference type="ChEBI" id="CHEBI:29103"/>
    </cofactor>
</comment>
<evidence type="ECO:0000256" key="9">
    <source>
        <dbReference type="ARBA" id="ARBA00023098"/>
    </source>
</evidence>
<accession>A0A3A2ZJ43</accession>
<comment type="catalytic activity">
    <reaction evidence="13">
        <text>an acyl-CoA + acetyl-CoA = a 3-oxoacyl-CoA + CoA</text>
        <dbReference type="Rhea" id="RHEA:21564"/>
        <dbReference type="ChEBI" id="CHEBI:57287"/>
        <dbReference type="ChEBI" id="CHEBI:57288"/>
        <dbReference type="ChEBI" id="CHEBI:58342"/>
        <dbReference type="ChEBI" id="CHEBI:90726"/>
        <dbReference type="EC" id="2.3.1.16"/>
    </reaction>
</comment>
<dbReference type="PROSITE" id="PS00098">
    <property type="entry name" value="THIOLASE_1"/>
    <property type="match status" value="1"/>
</dbReference>
<dbReference type="NCBIfam" id="TIGR01930">
    <property type="entry name" value="AcCoA-C-Actrans"/>
    <property type="match status" value="1"/>
</dbReference>
<feature type="domain" description="Thiolase C-terminal" evidence="18">
    <location>
        <begin position="295"/>
        <end position="413"/>
    </location>
</feature>
<dbReference type="PIRSF" id="PIRSF000429">
    <property type="entry name" value="Ac-CoA_Ac_transf"/>
    <property type="match status" value="1"/>
</dbReference>
<feature type="active site" description="Proton acceptor" evidence="14">
    <location>
        <position position="373"/>
    </location>
</feature>
<dbReference type="GO" id="GO:0006635">
    <property type="term" value="P:fatty acid beta-oxidation"/>
    <property type="evidence" value="ECO:0007669"/>
    <property type="project" value="TreeGrafter"/>
</dbReference>
<dbReference type="PANTHER" id="PTHR43853:SF8">
    <property type="entry name" value="3-KETOACYL-COA THIOLASE, PEROXISOMAL"/>
    <property type="match status" value="1"/>
</dbReference>
<evidence type="ECO:0000256" key="8">
    <source>
        <dbReference type="ARBA" id="ARBA00022958"/>
    </source>
</evidence>
<dbReference type="EC" id="2.3.1.16" evidence="12"/>
<dbReference type="Pfam" id="PF02803">
    <property type="entry name" value="Thiolase_C"/>
    <property type="match status" value="1"/>
</dbReference>
<keyword evidence="6" id="KW-0276">Fatty acid metabolism</keyword>
<evidence type="ECO:0000256" key="5">
    <source>
        <dbReference type="ARBA" id="ARBA00022679"/>
    </source>
</evidence>